<dbReference type="Proteomes" id="UP000070646">
    <property type="component" value="Unassembled WGS sequence"/>
</dbReference>
<comment type="caution">
    <text evidence="4">The sequence shown here is derived from an EMBL/GenBank/DDBJ whole genome shotgun (WGS) entry which is preliminary data.</text>
</comment>
<dbReference type="PANTHER" id="PTHR42949">
    <property type="entry name" value="ANAEROBIC GLYCEROL-3-PHOSPHATE DEHYDROGENASE SUBUNIT B"/>
    <property type="match status" value="1"/>
</dbReference>
<dbReference type="PATRIC" id="fig|1502.174.peg.1097"/>
<dbReference type="EMBL" id="LRPU01000055">
    <property type="protein sequence ID" value="KXA12877.1"/>
    <property type="molecule type" value="Genomic_DNA"/>
</dbReference>
<name>A0A133N9B6_CLOPF</name>
<reference evidence="4 5" key="1">
    <citation type="submission" date="2016-01" db="EMBL/GenBank/DDBJ databases">
        <authorList>
            <person name="Oliw E.H."/>
        </authorList>
    </citation>
    <scope>NUCLEOTIDE SEQUENCE [LARGE SCALE GENOMIC DNA]</scope>
    <source>
        <strain evidence="4 5">MJR7757A</strain>
    </source>
</reference>
<keyword evidence="1" id="KW-0285">Flavoprotein</keyword>
<feature type="domain" description="FAD-dependent oxidoreductase 2 FAD-binding" evidence="3">
    <location>
        <begin position="4"/>
        <end position="36"/>
    </location>
</feature>
<dbReference type="InterPro" id="IPR003953">
    <property type="entry name" value="FAD-dep_OxRdtase_2_FAD-bd"/>
</dbReference>
<sequence length="37" mass="3957">MKYDLVVVGGGPAGLAAAYEAHENGVEKILIIERDKE</sequence>
<dbReference type="InterPro" id="IPR036188">
    <property type="entry name" value="FAD/NAD-bd_sf"/>
</dbReference>
<dbReference type="SUPFAM" id="SSF51905">
    <property type="entry name" value="FAD/NAD(P)-binding domain"/>
    <property type="match status" value="1"/>
</dbReference>
<keyword evidence="2" id="KW-0560">Oxidoreductase</keyword>
<dbReference type="PANTHER" id="PTHR42949:SF3">
    <property type="entry name" value="ANAEROBIC GLYCEROL-3-PHOSPHATE DEHYDROGENASE SUBUNIT B"/>
    <property type="match status" value="1"/>
</dbReference>
<dbReference type="AlphaFoldDB" id="A0A133N9B6"/>
<feature type="non-terminal residue" evidence="4">
    <location>
        <position position="37"/>
    </location>
</feature>
<dbReference type="GO" id="GO:0016491">
    <property type="term" value="F:oxidoreductase activity"/>
    <property type="evidence" value="ECO:0007669"/>
    <property type="project" value="UniProtKB-KW"/>
</dbReference>
<dbReference type="Pfam" id="PF00890">
    <property type="entry name" value="FAD_binding_2"/>
    <property type="match status" value="1"/>
</dbReference>
<evidence type="ECO:0000256" key="1">
    <source>
        <dbReference type="ARBA" id="ARBA00022630"/>
    </source>
</evidence>
<evidence type="ECO:0000313" key="5">
    <source>
        <dbReference type="Proteomes" id="UP000070646"/>
    </source>
</evidence>
<gene>
    <name evidence="4" type="ORF">HMPREF3222_01081</name>
</gene>
<accession>A0A133N9B6</accession>
<evidence type="ECO:0000256" key="2">
    <source>
        <dbReference type="ARBA" id="ARBA00023002"/>
    </source>
</evidence>
<organism evidence="4 5">
    <name type="scientific">Clostridium perfringens</name>
    <dbReference type="NCBI Taxonomy" id="1502"/>
    <lineage>
        <taxon>Bacteria</taxon>
        <taxon>Bacillati</taxon>
        <taxon>Bacillota</taxon>
        <taxon>Clostridia</taxon>
        <taxon>Eubacteriales</taxon>
        <taxon>Clostridiaceae</taxon>
        <taxon>Clostridium</taxon>
    </lineage>
</organism>
<evidence type="ECO:0000259" key="3">
    <source>
        <dbReference type="Pfam" id="PF00890"/>
    </source>
</evidence>
<proteinExistence type="predicted"/>
<protein>
    <recommendedName>
        <fullName evidence="3">FAD-dependent oxidoreductase 2 FAD-binding domain-containing protein</fullName>
    </recommendedName>
</protein>
<dbReference type="InterPro" id="IPR051691">
    <property type="entry name" value="Metab_Enz_Cyan_OpOx_G3PDH"/>
</dbReference>
<dbReference type="RefSeq" id="WP_155642201.1">
    <property type="nucleotide sequence ID" value="NZ_KQ956200.1"/>
</dbReference>
<evidence type="ECO:0000313" key="4">
    <source>
        <dbReference type="EMBL" id="KXA12877.1"/>
    </source>
</evidence>
<dbReference type="Gene3D" id="3.50.50.60">
    <property type="entry name" value="FAD/NAD(P)-binding domain"/>
    <property type="match status" value="1"/>
</dbReference>